<dbReference type="InterPro" id="IPR006638">
    <property type="entry name" value="Elp3/MiaA/NifB-like_rSAM"/>
</dbReference>
<dbReference type="PANTHER" id="PTHR43409:SF7">
    <property type="entry name" value="BLL1977 PROTEIN"/>
    <property type="match status" value="1"/>
</dbReference>
<dbReference type="Proteomes" id="UP000252698">
    <property type="component" value="Chromosome"/>
</dbReference>
<feature type="domain" description="B12-binding" evidence="7">
    <location>
        <begin position="74"/>
        <end position="210"/>
    </location>
</feature>
<dbReference type="InterPro" id="IPR023404">
    <property type="entry name" value="rSAM_horseshoe"/>
</dbReference>
<gene>
    <name evidence="8" type="ORF">C5746_36255</name>
</gene>
<dbReference type="SFLD" id="SFLDF00324">
    <property type="entry name" value="bacteriocin_maturation"/>
    <property type="match status" value="1"/>
</dbReference>
<sequence length="851" mass="94293">MRIHLVTMPWQPLELPSLQVGLLHSLLHRTRPDDEVREFHGSLRWAEFLLERSQGTLRPGDHVAVGSESIFDGLGDWVFSGVLYKDPEWGVARLKDYASRRGIDIGTATAMRTHAAEFIDESASVVLADLPDVVGFTSTFMQNVSSLALAAELKRRRPGLTVVLGGSNCDGPMGHALHRNHRFVDHVVRGEGEYAFPALLAHLDAGTAPADVPGLCWWDGKESRANEESRRTVAPGDIPSPDYDLWQEALDASPLAEYVHPKLVVEGARGCWWGEKHHCTFCGLNGSAMAFRSKPGRHLWNEADRLVRRHRILDIVTVDNIIDMAYFKDFLPLAADSGWDLRMHYEVKSNLTSEQLELLSRAGSFHIQPGIESLSNKALDLMDKGVSGARNIRTLRECENHSLTCSWNYLYGFPGESAEDYASVIDQMPALVHLQPPGGAHRIQLERFSPNFANPALGFQQRRPAEMYRHVYDLPQEELTDLVYLFDTPPAGIGGGTEERLKTAARAWYTGYPTSTLVLEQPGSPDGEDVLLVHDRRHGWPRRTHRLAGWQASALRHLEAGRTRPALHRLLTADGYPPSVEALGEWLDHMVSLGLLYDDGRSYVALPTWHVPVRSVERAQEPDVHTAQPDTAPEARSVERTPLPGGEGRRMSTLPAPPTRSAPSLPTLHVPYRIDGRLVTVDEPLRLGAGGQRAAAAAQFLRECQSHDLVVHWTPATDDPLFAGSTNEVSATAGLLRHLPAPGPLPGEPPELAVWRNRHAYGQLYHRRGPDFVTVMDRREPSAAARFTIEDPDLLATFLTVLDATPVAGLSAIGREAVDLLAAERLAWVTDGWVVALPPRIRRWPVPCTDI</sequence>
<dbReference type="Pfam" id="PF19142">
    <property type="entry name" value="DUF5825"/>
    <property type="match status" value="1"/>
</dbReference>
<dbReference type="EMBL" id="CP027306">
    <property type="protein sequence ID" value="AXE81499.1"/>
    <property type="molecule type" value="Genomic_DNA"/>
</dbReference>
<comment type="cofactor">
    <cofactor evidence="1">
        <name>[4Fe-4S] cluster</name>
        <dbReference type="ChEBI" id="CHEBI:49883"/>
    </cofactor>
</comment>
<dbReference type="Pfam" id="PF04055">
    <property type="entry name" value="Radical_SAM"/>
    <property type="match status" value="1"/>
</dbReference>
<dbReference type="GO" id="GO:0046872">
    <property type="term" value="F:metal ion binding"/>
    <property type="evidence" value="ECO:0007669"/>
    <property type="project" value="UniProtKB-KW"/>
</dbReference>
<evidence type="ECO:0000256" key="6">
    <source>
        <dbReference type="SAM" id="MobiDB-lite"/>
    </source>
</evidence>
<dbReference type="RefSeq" id="WP_114247906.1">
    <property type="nucleotide sequence ID" value="NZ_CP027306.1"/>
</dbReference>
<dbReference type="InterPro" id="IPR058240">
    <property type="entry name" value="rSAM_sf"/>
</dbReference>
<dbReference type="GO" id="GO:0031419">
    <property type="term" value="F:cobalamin binding"/>
    <property type="evidence" value="ECO:0007669"/>
    <property type="project" value="InterPro"/>
</dbReference>
<evidence type="ECO:0000256" key="3">
    <source>
        <dbReference type="ARBA" id="ARBA00022723"/>
    </source>
</evidence>
<keyword evidence="2" id="KW-0949">S-adenosyl-L-methionine</keyword>
<dbReference type="SFLD" id="SFLDG01082">
    <property type="entry name" value="B12-binding_domain_containing"/>
    <property type="match status" value="1"/>
</dbReference>
<dbReference type="CDD" id="cd02068">
    <property type="entry name" value="radical_SAM_B12_BD"/>
    <property type="match status" value="1"/>
</dbReference>
<keyword evidence="5" id="KW-0411">Iron-sulfur</keyword>
<dbReference type="KEGG" id="sata:C5746_36255"/>
<dbReference type="SUPFAM" id="SSF102114">
    <property type="entry name" value="Radical SAM enzymes"/>
    <property type="match status" value="1"/>
</dbReference>
<keyword evidence="3" id="KW-0479">Metal-binding</keyword>
<keyword evidence="4" id="KW-0408">Iron</keyword>
<dbReference type="AlphaFoldDB" id="A0A2Z5JMK2"/>
<protein>
    <submittedName>
        <fullName evidence="8">RiPP maturation radical SAM protein 1</fullName>
    </submittedName>
</protein>
<dbReference type="PANTHER" id="PTHR43409">
    <property type="entry name" value="ANAEROBIC MAGNESIUM-PROTOPORPHYRIN IX MONOMETHYL ESTER CYCLASE-RELATED"/>
    <property type="match status" value="1"/>
</dbReference>
<name>A0A2Z5JMK2_STRAR</name>
<proteinExistence type="predicted"/>
<reference evidence="8 9" key="1">
    <citation type="journal article" date="2018" name="Front. Microbiol.">
        <title>Genome Sequencing of Streptomyces atratus SCSIOZH16 and Activation Production of Nocardamine via Metabolic Engineering.</title>
        <authorList>
            <person name="Li Y."/>
            <person name="Zhang C."/>
            <person name="Liu C."/>
            <person name="Ju J."/>
            <person name="Ma J."/>
        </authorList>
    </citation>
    <scope>NUCLEOTIDE SEQUENCE [LARGE SCALE GENOMIC DNA]</scope>
    <source>
        <strain evidence="8 9">SCSIO_ZH16</strain>
    </source>
</reference>
<dbReference type="GO" id="GO:0003824">
    <property type="term" value="F:catalytic activity"/>
    <property type="evidence" value="ECO:0007669"/>
    <property type="project" value="InterPro"/>
</dbReference>
<dbReference type="Gene3D" id="3.40.50.280">
    <property type="entry name" value="Cobalamin-binding domain"/>
    <property type="match status" value="1"/>
</dbReference>
<dbReference type="InterPro" id="IPR007197">
    <property type="entry name" value="rSAM"/>
</dbReference>
<organism evidence="8 9">
    <name type="scientific">Streptomyces atratus</name>
    <dbReference type="NCBI Taxonomy" id="1893"/>
    <lineage>
        <taxon>Bacteria</taxon>
        <taxon>Bacillati</taxon>
        <taxon>Actinomycetota</taxon>
        <taxon>Actinomycetes</taxon>
        <taxon>Kitasatosporales</taxon>
        <taxon>Streptomycetaceae</taxon>
        <taxon>Streptomyces</taxon>
    </lineage>
</organism>
<evidence type="ECO:0000256" key="4">
    <source>
        <dbReference type="ARBA" id="ARBA00023004"/>
    </source>
</evidence>
<dbReference type="InterPro" id="IPR006158">
    <property type="entry name" value="Cobalamin-bd"/>
</dbReference>
<dbReference type="GeneID" id="95523793"/>
<evidence type="ECO:0000259" key="7">
    <source>
        <dbReference type="PROSITE" id="PS51332"/>
    </source>
</evidence>
<evidence type="ECO:0000256" key="1">
    <source>
        <dbReference type="ARBA" id="ARBA00001966"/>
    </source>
</evidence>
<dbReference type="SMART" id="SM00729">
    <property type="entry name" value="Elp3"/>
    <property type="match status" value="1"/>
</dbReference>
<evidence type="ECO:0000256" key="2">
    <source>
        <dbReference type="ARBA" id="ARBA00022691"/>
    </source>
</evidence>
<evidence type="ECO:0000313" key="8">
    <source>
        <dbReference type="EMBL" id="AXE81499.1"/>
    </source>
</evidence>
<dbReference type="SFLD" id="SFLDS00029">
    <property type="entry name" value="Radical_SAM"/>
    <property type="match status" value="1"/>
</dbReference>
<dbReference type="GO" id="GO:0051536">
    <property type="term" value="F:iron-sulfur cluster binding"/>
    <property type="evidence" value="ECO:0007669"/>
    <property type="project" value="UniProtKB-KW"/>
</dbReference>
<dbReference type="PROSITE" id="PS51332">
    <property type="entry name" value="B12_BINDING"/>
    <property type="match status" value="1"/>
</dbReference>
<evidence type="ECO:0000313" key="9">
    <source>
        <dbReference type="Proteomes" id="UP000252698"/>
    </source>
</evidence>
<dbReference type="NCBIfam" id="TIGR03975">
    <property type="entry name" value="rSAM_ocin_1"/>
    <property type="match status" value="1"/>
</dbReference>
<dbReference type="Pfam" id="PF02310">
    <property type="entry name" value="B12-binding"/>
    <property type="match status" value="1"/>
</dbReference>
<dbReference type="GO" id="GO:0005829">
    <property type="term" value="C:cytosol"/>
    <property type="evidence" value="ECO:0007669"/>
    <property type="project" value="TreeGrafter"/>
</dbReference>
<dbReference type="InterPro" id="IPR051198">
    <property type="entry name" value="BchE-like"/>
</dbReference>
<accession>A0A2Z5JMK2</accession>
<dbReference type="InterPro" id="IPR043863">
    <property type="entry name" value="DUF5825"/>
</dbReference>
<feature type="region of interest" description="Disordered" evidence="6">
    <location>
        <begin position="618"/>
        <end position="667"/>
    </location>
</feature>
<evidence type="ECO:0000256" key="5">
    <source>
        <dbReference type="ARBA" id="ARBA00023014"/>
    </source>
</evidence>
<dbReference type="InterPro" id="IPR023984">
    <property type="entry name" value="rSAM_ocin_1"/>
</dbReference>
<dbReference type="Gene3D" id="3.80.30.20">
    <property type="entry name" value="tm_1862 like domain"/>
    <property type="match status" value="1"/>
</dbReference>